<organism evidence="6 7">
    <name type="scientific">Gemmobacter fulvus</name>
    <dbReference type="NCBI Taxonomy" id="2840474"/>
    <lineage>
        <taxon>Bacteria</taxon>
        <taxon>Pseudomonadati</taxon>
        <taxon>Pseudomonadota</taxon>
        <taxon>Alphaproteobacteria</taxon>
        <taxon>Rhodobacterales</taxon>
        <taxon>Paracoccaceae</taxon>
        <taxon>Gemmobacter</taxon>
    </lineage>
</organism>
<dbReference type="PROSITE" id="PS01124">
    <property type="entry name" value="HTH_ARAC_FAMILY_2"/>
    <property type="match status" value="1"/>
</dbReference>
<dbReference type="EMBL" id="CP076362">
    <property type="protein sequence ID" value="QWK92264.1"/>
    <property type="molecule type" value="Genomic_DNA"/>
</dbReference>
<feature type="transmembrane region" description="Helical" evidence="4">
    <location>
        <begin position="105"/>
        <end position="123"/>
    </location>
</feature>
<keyword evidence="3" id="KW-0804">Transcription</keyword>
<dbReference type="PANTHER" id="PTHR43280">
    <property type="entry name" value="ARAC-FAMILY TRANSCRIPTIONAL REGULATOR"/>
    <property type="match status" value="1"/>
</dbReference>
<dbReference type="PRINTS" id="PR00032">
    <property type="entry name" value="HTHARAC"/>
</dbReference>
<keyword evidence="4" id="KW-0472">Membrane</keyword>
<dbReference type="Pfam" id="PF12833">
    <property type="entry name" value="HTH_18"/>
    <property type="match status" value="1"/>
</dbReference>
<dbReference type="SMART" id="SM00342">
    <property type="entry name" value="HTH_ARAC"/>
    <property type="match status" value="1"/>
</dbReference>
<evidence type="ECO:0000256" key="1">
    <source>
        <dbReference type="ARBA" id="ARBA00023015"/>
    </source>
</evidence>
<reference evidence="6" key="1">
    <citation type="submission" date="2021-06" db="EMBL/GenBank/DDBJ databases">
        <authorList>
            <person name="Lee C.-S."/>
            <person name="Jin L."/>
        </authorList>
    </citation>
    <scope>NUCLEOTIDE SEQUENCE</scope>
    <source>
        <strain evidence="6">Con5</strain>
        <plasmid evidence="6">p1</plasmid>
    </source>
</reference>
<evidence type="ECO:0000259" key="5">
    <source>
        <dbReference type="PROSITE" id="PS01124"/>
    </source>
</evidence>
<dbReference type="RefSeq" id="WP_215505056.1">
    <property type="nucleotide sequence ID" value="NZ_CP076362.1"/>
</dbReference>
<dbReference type="InterPro" id="IPR018060">
    <property type="entry name" value="HTH_AraC"/>
</dbReference>
<keyword evidence="6" id="KW-0614">Plasmid</keyword>
<keyword evidence="4" id="KW-0812">Transmembrane</keyword>
<keyword evidence="4" id="KW-1133">Transmembrane helix</keyword>
<evidence type="ECO:0000256" key="2">
    <source>
        <dbReference type="ARBA" id="ARBA00023125"/>
    </source>
</evidence>
<feature type="transmembrane region" description="Helical" evidence="4">
    <location>
        <begin position="171"/>
        <end position="195"/>
    </location>
</feature>
<name>A0A975P9Q5_9RHOB</name>
<dbReference type="Proteomes" id="UP000679352">
    <property type="component" value="Plasmid p1"/>
</dbReference>
<keyword evidence="2" id="KW-0238">DNA-binding</keyword>
<evidence type="ECO:0000256" key="4">
    <source>
        <dbReference type="SAM" id="Phobius"/>
    </source>
</evidence>
<dbReference type="PANTHER" id="PTHR43280:SF29">
    <property type="entry name" value="ARAC-FAMILY TRANSCRIPTIONAL REGULATOR"/>
    <property type="match status" value="1"/>
</dbReference>
<keyword evidence="1" id="KW-0805">Transcription regulation</keyword>
<geneLocation type="plasmid" evidence="6 7">
    <name>p1</name>
</geneLocation>
<gene>
    <name evidence="6" type="ORF">KM031_18415</name>
</gene>
<dbReference type="SUPFAM" id="SSF46689">
    <property type="entry name" value="Homeodomain-like"/>
    <property type="match status" value="1"/>
</dbReference>
<dbReference type="KEGG" id="gfu:KM031_18415"/>
<sequence>MLLIFFNVLKQTRDSGSPPNIAFLLLILMSALQSTLLGLRWGYNLEAVRYVSPIVAALVSPLVYIGVSEFVRGRRSMGAKRLLLHLIPAMAIFIMLLFWPLGIDLTLVAIFLGYAVATLRLTWRGEDVLGYTSMEDIVPVYRAIILAAGALLFSAVVDTLVYLAFLWDRSGYAATLLSFGDLIVLLILGGAAAAASRGNVTEAGPEPEPEAKPEADDAAGETLELVNTMMRDRKLYRDANLNLDRLARKSLIPARQISQAVNTVVGQNVSQYVNSFRIAEACDLLKNTEKSITEIMFDVGFQTKSNFNREFRRITGITPKDWRVAQARK</sequence>
<feature type="domain" description="HTH araC/xylS-type" evidence="5">
    <location>
        <begin position="220"/>
        <end position="325"/>
    </location>
</feature>
<feature type="transmembrane region" description="Helical" evidence="4">
    <location>
        <begin position="82"/>
        <end position="99"/>
    </location>
</feature>
<dbReference type="GO" id="GO:0003700">
    <property type="term" value="F:DNA-binding transcription factor activity"/>
    <property type="evidence" value="ECO:0007669"/>
    <property type="project" value="InterPro"/>
</dbReference>
<evidence type="ECO:0000313" key="6">
    <source>
        <dbReference type="EMBL" id="QWK92264.1"/>
    </source>
</evidence>
<dbReference type="GO" id="GO:0043565">
    <property type="term" value="F:sequence-specific DNA binding"/>
    <property type="evidence" value="ECO:0007669"/>
    <property type="project" value="InterPro"/>
</dbReference>
<protein>
    <submittedName>
        <fullName evidence="6">AraC family transcriptional regulator</fullName>
    </submittedName>
</protein>
<evidence type="ECO:0000256" key="3">
    <source>
        <dbReference type="ARBA" id="ARBA00023163"/>
    </source>
</evidence>
<dbReference type="AlphaFoldDB" id="A0A975P9Q5"/>
<feature type="transmembrane region" description="Helical" evidence="4">
    <location>
        <begin position="47"/>
        <end position="70"/>
    </location>
</feature>
<proteinExistence type="predicted"/>
<dbReference type="InterPro" id="IPR020449">
    <property type="entry name" value="Tscrpt_reg_AraC-type_HTH"/>
</dbReference>
<evidence type="ECO:0000313" key="7">
    <source>
        <dbReference type="Proteomes" id="UP000679352"/>
    </source>
</evidence>
<accession>A0A975P9Q5</accession>
<dbReference type="Gene3D" id="1.10.10.60">
    <property type="entry name" value="Homeodomain-like"/>
    <property type="match status" value="1"/>
</dbReference>
<keyword evidence="7" id="KW-1185">Reference proteome</keyword>
<dbReference type="InterPro" id="IPR009057">
    <property type="entry name" value="Homeodomain-like_sf"/>
</dbReference>
<feature type="transmembrane region" description="Helical" evidence="4">
    <location>
        <begin position="21"/>
        <end position="41"/>
    </location>
</feature>
<feature type="transmembrane region" description="Helical" evidence="4">
    <location>
        <begin position="144"/>
        <end position="165"/>
    </location>
</feature>